<feature type="transmembrane region" description="Helical" evidence="2">
    <location>
        <begin position="6"/>
        <end position="34"/>
    </location>
</feature>
<dbReference type="EMBL" id="FSRO01000001">
    <property type="protein sequence ID" value="SIO10991.1"/>
    <property type="molecule type" value="Genomic_DNA"/>
</dbReference>
<protein>
    <submittedName>
        <fullName evidence="4">Osmotically-inducible protein OsmY, contains BON domain</fullName>
    </submittedName>
</protein>
<keyword evidence="2" id="KW-0812">Transmembrane</keyword>
<feature type="domain" description="BON" evidence="3">
    <location>
        <begin position="52"/>
        <end position="119"/>
    </location>
</feature>
<dbReference type="Pfam" id="PF04972">
    <property type="entry name" value="BON"/>
    <property type="match status" value="2"/>
</dbReference>
<dbReference type="Proteomes" id="UP000185062">
    <property type="component" value="Unassembled WGS sequence"/>
</dbReference>
<keyword evidence="2" id="KW-1133">Transmembrane helix</keyword>
<dbReference type="PANTHER" id="PTHR34606:SF4">
    <property type="entry name" value="OUTER MEMBRANE LIPOPROTEIN DOLP"/>
    <property type="match status" value="1"/>
</dbReference>
<dbReference type="SMART" id="SM00749">
    <property type="entry name" value="BON"/>
    <property type="match status" value="2"/>
</dbReference>
<organism evidence="4 5">
    <name type="scientific">Nitrosomonas cryotolerans ATCC 49181</name>
    <dbReference type="NCBI Taxonomy" id="1131553"/>
    <lineage>
        <taxon>Bacteria</taxon>
        <taxon>Pseudomonadati</taxon>
        <taxon>Pseudomonadota</taxon>
        <taxon>Betaproteobacteria</taxon>
        <taxon>Nitrosomonadales</taxon>
        <taxon>Nitrosomonadaceae</taxon>
        <taxon>Nitrosomonas</taxon>
    </lineage>
</organism>
<evidence type="ECO:0000256" key="1">
    <source>
        <dbReference type="ARBA" id="ARBA00022729"/>
    </source>
</evidence>
<dbReference type="PROSITE" id="PS50914">
    <property type="entry name" value="BON"/>
    <property type="match status" value="2"/>
</dbReference>
<dbReference type="PROSITE" id="PS51257">
    <property type="entry name" value="PROKAR_LIPOPROTEIN"/>
    <property type="match status" value="1"/>
</dbReference>
<name>A0A1N6GTR9_9PROT</name>
<evidence type="ECO:0000313" key="4">
    <source>
        <dbReference type="EMBL" id="SIO10991.1"/>
    </source>
</evidence>
<dbReference type="InterPro" id="IPR007055">
    <property type="entry name" value="BON_dom"/>
</dbReference>
<reference evidence="4 5" key="1">
    <citation type="submission" date="2016-12" db="EMBL/GenBank/DDBJ databases">
        <authorList>
            <person name="Song W.-J."/>
            <person name="Kurnit D.M."/>
        </authorList>
    </citation>
    <scope>NUCLEOTIDE SEQUENCE [LARGE SCALE GENOMIC DNA]</scope>
    <source>
        <strain evidence="4 5">ATCC 49181</strain>
    </source>
</reference>
<dbReference type="Gene3D" id="3.40.1520.20">
    <property type="match status" value="1"/>
</dbReference>
<dbReference type="InterPro" id="IPR051686">
    <property type="entry name" value="Lipoprotein_DolP"/>
</dbReference>
<evidence type="ECO:0000259" key="3">
    <source>
        <dbReference type="PROSITE" id="PS50914"/>
    </source>
</evidence>
<accession>A0A1N6GTR9</accession>
<dbReference type="RefSeq" id="WP_028460647.1">
    <property type="nucleotide sequence ID" value="NZ_FSRO01000001.1"/>
</dbReference>
<sequence length="195" mass="21322">MKNLNINYLFLTVLFSPALIGCVPLVAIGVGVGASTGAVISEDRRSGGIFIEDESIELKSARRINQQLGDSVHINVTSFNRIVLLTGEVPNETMKQQAEKLVMSIENVRNIVNEISISSKSSLASRSNDALITSKIKARFLSAQKFQINHIKVVTENQTVYLLGRVKRQEAESAAEIASSTTGVLKVVKVFEYLN</sequence>
<feature type="domain" description="BON" evidence="3">
    <location>
        <begin position="128"/>
        <end position="195"/>
    </location>
</feature>
<dbReference type="eggNOG" id="COG2823">
    <property type="taxonomic scope" value="Bacteria"/>
</dbReference>
<dbReference type="PANTHER" id="PTHR34606">
    <property type="entry name" value="BON DOMAIN-CONTAINING PROTEIN"/>
    <property type="match status" value="1"/>
</dbReference>
<evidence type="ECO:0000256" key="2">
    <source>
        <dbReference type="SAM" id="Phobius"/>
    </source>
</evidence>
<dbReference type="AlphaFoldDB" id="A0A1N6GTR9"/>
<dbReference type="InterPro" id="IPR014004">
    <property type="entry name" value="Transpt-assoc_nodulatn_dom_bac"/>
</dbReference>
<dbReference type="STRING" id="44575.SAMN05216419_100271"/>
<keyword evidence="5" id="KW-1185">Reference proteome</keyword>
<proteinExistence type="predicted"/>
<keyword evidence="1" id="KW-0732">Signal</keyword>
<gene>
    <name evidence="4" type="ORF">SAMN02743940_0863</name>
</gene>
<evidence type="ECO:0000313" key="5">
    <source>
        <dbReference type="Proteomes" id="UP000185062"/>
    </source>
</evidence>
<keyword evidence="2" id="KW-0472">Membrane</keyword>